<evidence type="ECO:0000313" key="2">
    <source>
        <dbReference type="Proteomes" id="UP000236655"/>
    </source>
</evidence>
<reference evidence="2" key="1">
    <citation type="submission" date="2017-11" db="EMBL/GenBank/DDBJ databases">
        <authorList>
            <person name="Chan K.G."/>
            <person name="Lee L.S."/>
        </authorList>
    </citation>
    <scope>NUCLEOTIDE SEQUENCE [LARGE SCALE GENOMIC DNA]</scope>
    <source>
        <strain evidence="2">DSM 100970</strain>
    </source>
</reference>
<dbReference type="Proteomes" id="UP000236655">
    <property type="component" value="Chromosome"/>
</dbReference>
<proteinExistence type="predicted"/>
<accession>A0A2I7N972</accession>
<organism evidence="1 2">
    <name type="scientific">Aquella oligotrophica</name>
    <dbReference type="NCBI Taxonomy" id="2067065"/>
    <lineage>
        <taxon>Bacteria</taxon>
        <taxon>Pseudomonadati</taxon>
        <taxon>Pseudomonadota</taxon>
        <taxon>Betaproteobacteria</taxon>
        <taxon>Neisseriales</taxon>
        <taxon>Neisseriaceae</taxon>
        <taxon>Aquella</taxon>
    </lineage>
</organism>
<keyword evidence="2" id="KW-1185">Reference proteome</keyword>
<name>A0A2I7N972_9NEIS</name>
<gene>
    <name evidence="1" type="ORF">CUN60_10940</name>
</gene>
<sequence>MKYLRVFEWRSVSAVDYIATTNNCNFEYTIRVVGYRFQLRIRATDHTNEICREFNRLHDAMQFAYEHYWEQINFNS</sequence>
<protein>
    <submittedName>
        <fullName evidence="1">Uncharacterized protein</fullName>
    </submittedName>
</protein>
<dbReference type="KEGG" id="nba:CUN60_10940"/>
<dbReference type="EMBL" id="CP024847">
    <property type="protein sequence ID" value="AUR52785.1"/>
    <property type="molecule type" value="Genomic_DNA"/>
</dbReference>
<evidence type="ECO:0000313" key="1">
    <source>
        <dbReference type="EMBL" id="AUR52785.1"/>
    </source>
</evidence>
<dbReference type="AlphaFoldDB" id="A0A2I7N972"/>